<gene>
    <name evidence="1" type="ORF">METZ01_LOCUS208281</name>
</gene>
<evidence type="ECO:0000313" key="1">
    <source>
        <dbReference type="EMBL" id="SVB55427.1"/>
    </source>
</evidence>
<dbReference type="EMBL" id="UINC01046872">
    <property type="protein sequence ID" value="SVB55427.1"/>
    <property type="molecule type" value="Genomic_DNA"/>
</dbReference>
<feature type="non-terminal residue" evidence="1">
    <location>
        <position position="1"/>
    </location>
</feature>
<proteinExistence type="predicted"/>
<name>A0A382F019_9ZZZZ</name>
<reference evidence="1" key="1">
    <citation type="submission" date="2018-05" db="EMBL/GenBank/DDBJ databases">
        <authorList>
            <person name="Lanie J.A."/>
            <person name="Ng W.-L."/>
            <person name="Kazmierczak K.M."/>
            <person name="Andrzejewski T.M."/>
            <person name="Davidsen T.M."/>
            <person name="Wayne K.J."/>
            <person name="Tettelin H."/>
            <person name="Glass J.I."/>
            <person name="Rusch D."/>
            <person name="Podicherti R."/>
            <person name="Tsui H.-C.T."/>
            <person name="Winkler M.E."/>
        </authorList>
    </citation>
    <scope>NUCLEOTIDE SEQUENCE</scope>
</reference>
<organism evidence="1">
    <name type="scientific">marine metagenome</name>
    <dbReference type="NCBI Taxonomy" id="408172"/>
    <lineage>
        <taxon>unclassified sequences</taxon>
        <taxon>metagenomes</taxon>
        <taxon>ecological metagenomes</taxon>
    </lineage>
</organism>
<sequence length="22" mass="2660">VTYGRLLRIRFVYIGHAVRRLT</sequence>
<accession>A0A382F019</accession>
<dbReference type="AlphaFoldDB" id="A0A382F019"/>
<protein>
    <submittedName>
        <fullName evidence="1">Uncharacterized protein</fullName>
    </submittedName>
</protein>